<dbReference type="InterPro" id="IPR052029">
    <property type="entry name" value="PpiD_chaperone"/>
</dbReference>
<dbReference type="AlphaFoldDB" id="A0A3P5XQ06"/>
<dbReference type="GO" id="GO:0003755">
    <property type="term" value="F:peptidyl-prolyl cis-trans isomerase activity"/>
    <property type="evidence" value="ECO:0007669"/>
    <property type="project" value="UniProtKB-EC"/>
</dbReference>
<evidence type="ECO:0000313" key="10">
    <source>
        <dbReference type="EMBL" id="VDC32931.1"/>
    </source>
</evidence>
<dbReference type="Pfam" id="PF13145">
    <property type="entry name" value="Rotamase_2"/>
    <property type="match status" value="1"/>
</dbReference>
<keyword evidence="6" id="KW-0143">Chaperone</keyword>
<dbReference type="PANTHER" id="PTHR47529">
    <property type="entry name" value="PEPTIDYL-PROLYL CIS-TRANS ISOMERASE D"/>
    <property type="match status" value="1"/>
</dbReference>
<evidence type="ECO:0000256" key="2">
    <source>
        <dbReference type="ARBA" id="ARBA00022475"/>
    </source>
</evidence>
<comment type="similarity">
    <text evidence="7">Belongs to the PpiD chaperone family.</text>
</comment>
<name>A0A3P5XQ06_9RHOB</name>
<evidence type="ECO:0000313" key="11">
    <source>
        <dbReference type="Proteomes" id="UP000277498"/>
    </source>
</evidence>
<evidence type="ECO:0000256" key="7">
    <source>
        <dbReference type="ARBA" id="ARBA00038408"/>
    </source>
</evidence>
<keyword evidence="10" id="KW-0413">Isomerase</keyword>
<evidence type="ECO:0000256" key="4">
    <source>
        <dbReference type="ARBA" id="ARBA00022989"/>
    </source>
</evidence>
<accession>A0A3P5XQ06</accession>
<reference evidence="10 11" key="1">
    <citation type="submission" date="2018-11" db="EMBL/GenBank/DDBJ databases">
        <authorList>
            <person name="Criscuolo A."/>
        </authorList>
    </citation>
    <scope>NUCLEOTIDE SEQUENCE [LARGE SCALE GENOMIC DNA]</scope>
    <source>
        <strain evidence="10">ACIP111625</strain>
    </source>
</reference>
<dbReference type="RefSeq" id="WP_124088182.1">
    <property type="nucleotide sequence ID" value="NZ_UXAW01000097.1"/>
</dbReference>
<evidence type="ECO:0000256" key="8">
    <source>
        <dbReference type="SAM" id="Phobius"/>
    </source>
</evidence>
<proteinExistence type="inferred from homology"/>
<keyword evidence="4 8" id="KW-1133">Transmembrane helix</keyword>
<keyword evidence="5 8" id="KW-0472">Membrane</keyword>
<dbReference type="InterPro" id="IPR027304">
    <property type="entry name" value="Trigger_fact/SurA_dom_sf"/>
</dbReference>
<dbReference type="SUPFAM" id="SSF109998">
    <property type="entry name" value="Triger factor/SurA peptide-binding domain-like"/>
    <property type="match status" value="1"/>
</dbReference>
<evidence type="ECO:0000256" key="1">
    <source>
        <dbReference type="ARBA" id="ARBA00004401"/>
    </source>
</evidence>
<dbReference type="InterPro" id="IPR000297">
    <property type="entry name" value="PPIase_PpiC"/>
</dbReference>
<sequence>MAKATEGETRRKPNKGKSTLTWLMTGMLILGLGGFGVTNFGGTLTSIGSVGRIDLSARDYARAVQQEAARMSQQIGMQIAVQEAIGFGIDRQALAGLVTRAALDNAALQAGLSVGDQTVAAEVMKQAAFTGSSGAFDPAMYREVLSRNGWKEADYENSLRRDVARALLTGAVSGGFVAPAPLTDTLHRWIGERRGFSMIRLGETDLQEPLAALGEDELKAHYEANIADFTRPEAKRIRYAALLPEDLAADQPVDEALLRALYDERIAEYVIPPRRLVERLVYPDATSRDAALARLSEGATFEDLVADRGLPMDAVDMGDVSEQELGEAGEAVFAAETDAVIAAESALGPALFRVNGTLDGKETSFEEAREELVSELQIEEARHLINQRIDEIDDLLAGGASLDELASQTGMKTGTLDHAPGAQGTDPLEGYQAFRQAADALQPGDFAEAIVLDDGGVVTLEFVETVPAAPIPFDEARAAVEAAMQSGQLRAALLEQALRLKAEAEAGAALDTLGRAETTAEIARDGSVDNAPASLIAALFSMEEGEIRVIEEGDFVALVRLDSIAEADETGEGAAALKAALAAQIEQAIAQDAYAAFADAVSAEAGITLDQNAINLVNSSLQ</sequence>
<protein>
    <submittedName>
        <fullName evidence="10">Peptidyl-prolyl cis-trans isomerase D</fullName>
        <ecNumber evidence="10">5.2.1.8</ecNumber>
    </submittedName>
</protein>
<keyword evidence="11" id="KW-1185">Reference proteome</keyword>
<evidence type="ECO:0000256" key="3">
    <source>
        <dbReference type="ARBA" id="ARBA00022692"/>
    </source>
</evidence>
<feature type="transmembrane region" description="Helical" evidence="8">
    <location>
        <begin position="20"/>
        <end position="42"/>
    </location>
</feature>
<dbReference type="EC" id="5.2.1.8" evidence="10"/>
<evidence type="ECO:0000256" key="5">
    <source>
        <dbReference type="ARBA" id="ARBA00023136"/>
    </source>
</evidence>
<feature type="domain" description="PpiC" evidence="9">
    <location>
        <begin position="253"/>
        <end position="370"/>
    </location>
</feature>
<dbReference type="GO" id="GO:0005886">
    <property type="term" value="C:plasma membrane"/>
    <property type="evidence" value="ECO:0007669"/>
    <property type="project" value="UniProtKB-SubCell"/>
</dbReference>
<dbReference type="PANTHER" id="PTHR47529:SF1">
    <property type="entry name" value="PERIPLASMIC CHAPERONE PPID"/>
    <property type="match status" value="1"/>
</dbReference>
<dbReference type="Pfam" id="PF13624">
    <property type="entry name" value="SurA_N_3"/>
    <property type="match status" value="1"/>
</dbReference>
<keyword evidence="2" id="KW-1003">Cell membrane</keyword>
<evidence type="ECO:0000259" key="9">
    <source>
        <dbReference type="Pfam" id="PF13145"/>
    </source>
</evidence>
<comment type="subcellular location">
    <subcellularLocation>
        <location evidence="1">Cell membrane</location>
        <topology evidence="1">Single-pass type II membrane protein</topology>
    </subcellularLocation>
</comment>
<dbReference type="EMBL" id="UXAW01000097">
    <property type="protein sequence ID" value="VDC32931.1"/>
    <property type="molecule type" value="Genomic_DNA"/>
</dbReference>
<gene>
    <name evidence="10" type="primary">ppiD</name>
    <name evidence="10" type="ORF">XINFAN_03482</name>
</gene>
<dbReference type="OrthoDB" id="9768393at2"/>
<dbReference type="Proteomes" id="UP000277498">
    <property type="component" value="Unassembled WGS sequence"/>
</dbReference>
<keyword evidence="3 8" id="KW-0812">Transmembrane</keyword>
<organism evidence="10 11">
    <name type="scientific">Pseudogemmobacter humi</name>
    <dbReference type="NCBI Taxonomy" id="2483812"/>
    <lineage>
        <taxon>Bacteria</taxon>
        <taxon>Pseudomonadati</taxon>
        <taxon>Pseudomonadota</taxon>
        <taxon>Alphaproteobacteria</taxon>
        <taxon>Rhodobacterales</taxon>
        <taxon>Paracoccaceae</taxon>
        <taxon>Pseudogemmobacter</taxon>
    </lineage>
</organism>
<evidence type="ECO:0000256" key="6">
    <source>
        <dbReference type="ARBA" id="ARBA00023186"/>
    </source>
</evidence>